<name>A0A8J2JYI3_9HEXA</name>
<proteinExistence type="predicted"/>
<feature type="compositionally biased region" description="Basic residues" evidence="1">
    <location>
        <begin position="234"/>
        <end position="246"/>
    </location>
</feature>
<comment type="caution">
    <text evidence="2">The sequence shown here is derived from an EMBL/GenBank/DDBJ whole genome shotgun (WGS) entry which is preliminary data.</text>
</comment>
<evidence type="ECO:0000313" key="2">
    <source>
        <dbReference type="EMBL" id="CAG7729285.1"/>
    </source>
</evidence>
<reference evidence="2" key="1">
    <citation type="submission" date="2021-06" db="EMBL/GenBank/DDBJ databases">
        <authorList>
            <person name="Hodson N. C."/>
            <person name="Mongue J. A."/>
            <person name="Jaron S. K."/>
        </authorList>
    </citation>
    <scope>NUCLEOTIDE SEQUENCE</scope>
</reference>
<evidence type="ECO:0000256" key="1">
    <source>
        <dbReference type="SAM" id="MobiDB-lite"/>
    </source>
</evidence>
<protein>
    <submittedName>
        <fullName evidence="2">Uncharacterized protein</fullName>
    </submittedName>
</protein>
<evidence type="ECO:0000313" key="3">
    <source>
        <dbReference type="Proteomes" id="UP000708208"/>
    </source>
</evidence>
<organism evidence="2 3">
    <name type="scientific">Allacma fusca</name>
    <dbReference type="NCBI Taxonomy" id="39272"/>
    <lineage>
        <taxon>Eukaryota</taxon>
        <taxon>Metazoa</taxon>
        <taxon>Ecdysozoa</taxon>
        <taxon>Arthropoda</taxon>
        <taxon>Hexapoda</taxon>
        <taxon>Collembola</taxon>
        <taxon>Symphypleona</taxon>
        <taxon>Sminthuridae</taxon>
        <taxon>Allacma</taxon>
    </lineage>
</organism>
<gene>
    <name evidence="2" type="ORF">AFUS01_LOCUS18012</name>
</gene>
<keyword evidence="3" id="KW-1185">Reference proteome</keyword>
<feature type="region of interest" description="Disordered" evidence="1">
    <location>
        <begin position="227"/>
        <end position="246"/>
    </location>
</feature>
<dbReference type="AlphaFoldDB" id="A0A8J2JYI3"/>
<sequence length="246" mass="28837">MYKKKNLMMSITIRPKEICNGPSRLQRFTVLTTCTWNKLNFLRLNVHVAVKWNTNENPKIVSRLLNTPHAECVETECIRISKKEMRKREHEDSLTECYHLSEVCRGSRRTLECRRKWEKGSFLYAFPTALSRLRCIHSVSEGINFPPKRKTEAFAPEAFTLSSHLSILVSLFNFIFMFIEAHTHTQRLILQNIPQEKRTGHEPKESEHKGKLHYIRNIHCITCSSSTNPSKNKSFPKKNLQRKIIE</sequence>
<dbReference type="EMBL" id="CAJVCH010176106">
    <property type="protein sequence ID" value="CAG7729285.1"/>
    <property type="molecule type" value="Genomic_DNA"/>
</dbReference>
<accession>A0A8J2JYI3</accession>
<dbReference type="Proteomes" id="UP000708208">
    <property type="component" value="Unassembled WGS sequence"/>
</dbReference>